<dbReference type="EMBL" id="QGLE01000010">
    <property type="protein sequence ID" value="PWR20243.1"/>
    <property type="molecule type" value="Genomic_DNA"/>
</dbReference>
<dbReference type="RefSeq" id="WP_109907240.1">
    <property type="nucleotide sequence ID" value="NZ_QGLE01000010.1"/>
</dbReference>
<proteinExistence type="predicted"/>
<evidence type="ECO:0000256" key="2">
    <source>
        <dbReference type="ARBA" id="ARBA00023315"/>
    </source>
</evidence>
<dbReference type="Pfam" id="PF00583">
    <property type="entry name" value="Acetyltransf_1"/>
    <property type="match status" value="1"/>
</dbReference>
<keyword evidence="2" id="KW-0012">Acyltransferase</keyword>
<name>A0A317E4B1_9PROT</name>
<organism evidence="4 5">
    <name type="scientific">Zavarzinia aquatilis</name>
    <dbReference type="NCBI Taxonomy" id="2211142"/>
    <lineage>
        <taxon>Bacteria</taxon>
        <taxon>Pseudomonadati</taxon>
        <taxon>Pseudomonadota</taxon>
        <taxon>Alphaproteobacteria</taxon>
        <taxon>Rhodospirillales</taxon>
        <taxon>Zavarziniaceae</taxon>
        <taxon>Zavarzinia</taxon>
    </lineage>
</organism>
<dbReference type="PANTHER" id="PTHR43420">
    <property type="entry name" value="ACETYLTRANSFERASE"/>
    <property type="match status" value="1"/>
</dbReference>
<evidence type="ECO:0000256" key="1">
    <source>
        <dbReference type="ARBA" id="ARBA00022679"/>
    </source>
</evidence>
<dbReference type="InterPro" id="IPR016181">
    <property type="entry name" value="Acyl_CoA_acyltransferase"/>
</dbReference>
<keyword evidence="1 4" id="KW-0808">Transferase</keyword>
<comment type="caution">
    <text evidence="4">The sequence shown here is derived from an EMBL/GenBank/DDBJ whole genome shotgun (WGS) entry which is preliminary data.</text>
</comment>
<evidence type="ECO:0000313" key="4">
    <source>
        <dbReference type="EMBL" id="PWR20243.1"/>
    </source>
</evidence>
<accession>A0A317E4B1</accession>
<dbReference type="InterPro" id="IPR000182">
    <property type="entry name" value="GNAT_dom"/>
</dbReference>
<sequence>MAATGDFPRDADEADLPALAALHGAAFPDDPWDADALRPLAFAPGAIALIVPGGFILLRVAADEAEVITLAVDPGWRRRGIGGRLLAAGLGRATQAGATTAFLEVAIDNIAAIALYREAGFTEVGRRRNYYHRPQASPVDALVLARSLAA</sequence>
<protein>
    <submittedName>
        <fullName evidence="4">Ribosomal-protein-alanine acetyltransferase</fullName>
    </submittedName>
</protein>
<dbReference type="OrthoDB" id="9804026at2"/>
<reference evidence="4 5" key="1">
    <citation type="submission" date="2018-05" db="EMBL/GenBank/DDBJ databases">
        <title>Zavarzinia sp. HR-AS.</title>
        <authorList>
            <person name="Lee Y."/>
            <person name="Jeon C.O."/>
        </authorList>
    </citation>
    <scope>NUCLEOTIDE SEQUENCE [LARGE SCALE GENOMIC DNA]</scope>
    <source>
        <strain evidence="4 5">HR-AS</strain>
    </source>
</reference>
<keyword evidence="5" id="KW-1185">Reference proteome</keyword>
<evidence type="ECO:0000313" key="5">
    <source>
        <dbReference type="Proteomes" id="UP000245461"/>
    </source>
</evidence>
<dbReference type="GO" id="GO:0016747">
    <property type="term" value="F:acyltransferase activity, transferring groups other than amino-acyl groups"/>
    <property type="evidence" value="ECO:0007669"/>
    <property type="project" value="InterPro"/>
</dbReference>
<dbReference type="InterPro" id="IPR050680">
    <property type="entry name" value="YpeA/RimI_acetyltransf"/>
</dbReference>
<dbReference type="SUPFAM" id="SSF55729">
    <property type="entry name" value="Acyl-CoA N-acyltransferases (Nat)"/>
    <property type="match status" value="1"/>
</dbReference>
<dbReference type="PANTHER" id="PTHR43420:SF44">
    <property type="entry name" value="ACETYLTRANSFERASE YPEA"/>
    <property type="match status" value="1"/>
</dbReference>
<dbReference type="Gene3D" id="3.40.630.30">
    <property type="match status" value="1"/>
</dbReference>
<dbReference type="Proteomes" id="UP000245461">
    <property type="component" value="Unassembled WGS sequence"/>
</dbReference>
<dbReference type="AlphaFoldDB" id="A0A317E4B1"/>
<evidence type="ECO:0000259" key="3">
    <source>
        <dbReference type="PROSITE" id="PS51186"/>
    </source>
</evidence>
<feature type="domain" description="N-acetyltransferase" evidence="3">
    <location>
        <begin position="6"/>
        <end position="149"/>
    </location>
</feature>
<gene>
    <name evidence="4" type="ORF">DKG74_16310</name>
</gene>
<dbReference type="PROSITE" id="PS51186">
    <property type="entry name" value="GNAT"/>
    <property type="match status" value="1"/>
</dbReference>